<dbReference type="GO" id="GO:0005524">
    <property type="term" value="F:ATP binding"/>
    <property type="evidence" value="ECO:0007669"/>
    <property type="project" value="UniProtKB-KW"/>
</dbReference>
<evidence type="ECO:0000313" key="5">
    <source>
        <dbReference type="EMBL" id="AUF82261.1"/>
    </source>
</evidence>
<proteinExistence type="predicted"/>
<keyword evidence="1" id="KW-0547">Nucleotide-binding</keyword>
<dbReference type="Proteomes" id="UP000244773">
    <property type="component" value="Segment"/>
</dbReference>
<dbReference type="SMART" id="SM00534">
    <property type="entry name" value="MUTSac"/>
    <property type="match status" value="1"/>
</dbReference>
<sequence length="530" mass="59498">MPAFEKPVLVHPKAYYDLDHENTINTISSFCKTKGGAQIVKEIMCSPTYCIKTLKSRAKDIQNYIKKQDLEQLLEHVSYHEEGATWCSQELDSMDEDTLELMQEPYFSNPIAKPLNSIWPALWANNAYAIFVAPAMSLVAPLSYMLAPYFMIRFKLKIPLDFKTFIKLMYHSFKGAGAAMNIAFGNAPSFAMQLASVACTCIMYVQAVLATFRHSLSLVSVCTRIVTKMNDLCHVLETSKNILKDKTNSFFSKWIVFDKEQVPNLGPIPVLRSTKIYPWQTGYARALCQFKKLDRLWICSELRKIFCIDAINAISNCVNTFSLKPVKYLPKSIESLMIINGKRLNNSDVENDVCMMKGKNGIVLTGPNASGKSTILRMTGCVVMLAQTIGWTTAICAIRPFKYLTTMMGIRDDPQAGMSRFQNELLRAGECVEAARNRPDDIGLLLMDEIFGGTDPMQGDACGNKILSSLSETPGCMHILATHQKGLVEHSFTINAIKQYKMTPESYKMVEGVNDYFNANLLFDKMSVNL</sequence>
<dbReference type="InterPro" id="IPR000432">
    <property type="entry name" value="DNA_mismatch_repair_MutS_C"/>
</dbReference>
<dbReference type="GO" id="GO:0140664">
    <property type="term" value="F:ATP-dependent DNA damage sensor activity"/>
    <property type="evidence" value="ECO:0007669"/>
    <property type="project" value="InterPro"/>
</dbReference>
<dbReference type="InterPro" id="IPR045076">
    <property type="entry name" value="MutS"/>
</dbReference>
<evidence type="ECO:0000256" key="2">
    <source>
        <dbReference type="ARBA" id="ARBA00022840"/>
    </source>
</evidence>
<dbReference type="Pfam" id="PF00488">
    <property type="entry name" value="MutS_V"/>
    <property type="match status" value="1"/>
</dbReference>
<dbReference type="SUPFAM" id="SSF52540">
    <property type="entry name" value="P-loop containing nucleoside triphosphate hydrolases"/>
    <property type="match status" value="1"/>
</dbReference>
<evidence type="ECO:0000256" key="1">
    <source>
        <dbReference type="ARBA" id="ARBA00022741"/>
    </source>
</evidence>
<dbReference type="PANTHER" id="PTHR11361:SF34">
    <property type="entry name" value="DNA MISMATCH REPAIR PROTEIN MSH1, MITOCHONDRIAL"/>
    <property type="match status" value="1"/>
</dbReference>
<protein>
    <submittedName>
        <fullName evidence="5">DNA mismatch repair ATPase MutS subfamily 8</fullName>
    </submittedName>
</protein>
<evidence type="ECO:0000256" key="3">
    <source>
        <dbReference type="ARBA" id="ARBA00023125"/>
    </source>
</evidence>
<dbReference type="PANTHER" id="PTHR11361">
    <property type="entry name" value="DNA MISMATCH REPAIR PROTEIN MUTS FAMILY MEMBER"/>
    <property type="match status" value="1"/>
</dbReference>
<keyword evidence="6" id="KW-1185">Reference proteome</keyword>
<dbReference type="EMBL" id="KY322437">
    <property type="protein sequence ID" value="AUF82261.1"/>
    <property type="molecule type" value="Genomic_DNA"/>
</dbReference>
<evidence type="ECO:0000313" key="6">
    <source>
        <dbReference type="Proteomes" id="UP000244773"/>
    </source>
</evidence>
<accession>A0A2P0VMZ2</accession>
<gene>
    <name evidence="5" type="ORF">TetV_169</name>
</gene>
<evidence type="ECO:0000259" key="4">
    <source>
        <dbReference type="SMART" id="SM00534"/>
    </source>
</evidence>
<dbReference type="InterPro" id="IPR027417">
    <property type="entry name" value="P-loop_NTPase"/>
</dbReference>
<keyword evidence="3" id="KW-0238">DNA-binding</keyword>
<organism evidence="5">
    <name type="scientific">Tetraselmis virus 1</name>
    <dbReference type="NCBI Taxonomy" id="2060617"/>
    <lineage>
        <taxon>Viruses</taxon>
        <taxon>Varidnaviria</taxon>
        <taxon>Bamfordvirae</taxon>
        <taxon>Nucleocytoviricota</taxon>
        <taxon>Megaviricetes</taxon>
        <taxon>Imitervirales</taxon>
        <taxon>Allomimiviridae</taxon>
        <taxon>Oceanusvirus</taxon>
        <taxon>Oceanusvirus kaneohense</taxon>
    </lineage>
</organism>
<dbReference type="GO" id="GO:0030983">
    <property type="term" value="F:mismatched DNA binding"/>
    <property type="evidence" value="ECO:0007669"/>
    <property type="project" value="InterPro"/>
</dbReference>
<reference evidence="5" key="1">
    <citation type="journal article" date="2018" name="Virology">
        <title>A giant virus infecting green algae encodes key fermentation genes.</title>
        <authorList>
            <person name="Schvarcz C.R."/>
            <person name="Steward G.F."/>
        </authorList>
    </citation>
    <scope>NUCLEOTIDE SEQUENCE [LARGE SCALE GENOMIC DNA]</scope>
</reference>
<name>A0A2P0VMZ2_9VIRU</name>
<dbReference type="Gene3D" id="3.40.50.300">
    <property type="entry name" value="P-loop containing nucleotide triphosphate hydrolases"/>
    <property type="match status" value="1"/>
</dbReference>
<feature type="domain" description="DNA mismatch repair proteins mutS family" evidence="4">
    <location>
        <begin position="359"/>
        <end position="527"/>
    </location>
</feature>
<keyword evidence="2" id="KW-0067">ATP-binding</keyword>
<dbReference type="GO" id="GO:0006298">
    <property type="term" value="P:mismatch repair"/>
    <property type="evidence" value="ECO:0007669"/>
    <property type="project" value="InterPro"/>
</dbReference>